<dbReference type="Gene3D" id="2.40.10.10">
    <property type="entry name" value="Trypsin-like serine proteases"/>
    <property type="match status" value="2"/>
</dbReference>
<keyword evidence="2 7" id="KW-0645">Protease</keyword>
<dbReference type="AlphaFoldDB" id="I3RTF3"/>
<dbReference type="PRINTS" id="PR00839">
    <property type="entry name" value="V8PROTEASE"/>
</dbReference>
<feature type="active site" description="Charge relay system" evidence="6">
    <location>
        <position position="103"/>
    </location>
</feature>
<feature type="signal peptide" evidence="7">
    <location>
        <begin position="1"/>
        <end position="25"/>
    </location>
</feature>
<dbReference type="InterPro" id="IPR008256">
    <property type="entry name" value="Peptidase_S1B"/>
</dbReference>
<evidence type="ECO:0000256" key="3">
    <source>
        <dbReference type="ARBA" id="ARBA00022729"/>
    </source>
</evidence>
<dbReference type="GO" id="GO:0004252">
    <property type="term" value="F:serine-type endopeptidase activity"/>
    <property type="evidence" value="ECO:0007669"/>
    <property type="project" value="InterPro"/>
</dbReference>
<evidence type="ECO:0000256" key="4">
    <source>
        <dbReference type="ARBA" id="ARBA00022801"/>
    </source>
</evidence>
<dbReference type="PANTHER" id="PTHR14389:SF3">
    <property type="entry name" value="PROTEIN FAM111A-LIKE"/>
    <property type="match status" value="1"/>
</dbReference>
<accession>I3RTF3</accession>
<keyword evidence="4 7" id="KW-0378">Hydrolase</keyword>
<evidence type="ECO:0000313" key="8">
    <source>
        <dbReference type="EMBL" id="AFK29621.1"/>
    </source>
</evidence>
<sequence>MNKTLLKKTLVLLTLATVAPMSLQALETPIKNNIYASELSKEEHIEKWNSYNKQSPLGQSYFSKVNDTTQTPYQAVGSLFIKNKPMLATGFVVSQNKIITNYHVAREAKNNPENVKFRPGLTKNSEGKVELPFGEFEAETIDEAPFGAGIDIAIIKLKPNKDGKNIGEVVEPLKFGNAEAVGPHQVLRVVGYPNNTTQFSMYSQKIEVHSTKQGLKYFGYTEEGNSGSPILDDENNLVGIHAGRGGFDDGTEILVGNRFEKSLLKELKQKINN</sequence>
<dbReference type="EMBL" id="JQ728533">
    <property type="protein sequence ID" value="AFK29621.1"/>
    <property type="molecule type" value="Genomic_DNA"/>
</dbReference>
<dbReference type="PRINTS" id="PR01774">
    <property type="entry name" value="EXFOLTOXIN"/>
</dbReference>
<dbReference type="SUPFAM" id="SSF50494">
    <property type="entry name" value="Trypsin-like serine proteases"/>
    <property type="match status" value="1"/>
</dbReference>
<evidence type="ECO:0000256" key="7">
    <source>
        <dbReference type="RuleBase" id="RU004296"/>
    </source>
</evidence>
<keyword evidence="3 7" id="KW-0732">Signal</keyword>
<feature type="chain" id="PRO_5006992417" description="Serine protease" evidence="7">
    <location>
        <begin position="26"/>
        <end position="273"/>
    </location>
</feature>
<dbReference type="InterPro" id="IPR009003">
    <property type="entry name" value="Peptidase_S1_PA"/>
</dbReference>
<evidence type="ECO:0000256" key="1">
    <source>
        <dbReference type="ARBA" id="ARBA00008764"/>
    </source>
</evidence>
<keyword evidence="5 7" id="KW-0720">Serine protease</keyword>
<organism evidence="8">
    <name type="scientific">Staphylococcus hyicus</name>
    <dbReference type="NCBI Taxonomy" id="1284"/>
    <lineage>
        <taxon>Bacteria</taxon>
        <taxon>Bacillati</taxon>
        <taxon>Bacillota</taxon>
        <taxon>Bacilli</taxon>
        <taxon>Bacillales</taxon>
        <taxon>Staphylococcaceae</taxon>
        <taxon>Staphylococcus</taxon>
    </lineage>
</organism>
<name>I3RTF3_STAHY</name>
<dbReference type="GO" id="GO:0006508">
    <property type="term" value="P:proteolysis"/>
    <property type="evidence" value="ECO:0007669"/>
    <property type="project" value="UniProtKB-KW"/>
</dbReference>
<proteinExistence type="inferred from homology"/>
<dbReference type="PANTHER" id="PTHR14389">
    <property type="entry name" value="SI:CH1073-475A24.1"/>
    <property type="match status" value="1"/>
</dbReference>
<evidence type="ECO:0000256" key="2">
    <source>
        <dbReference type="ARBA" id="ARBA00022670"/>
    </source>
</evidence>
<feature type="active site" description="Charge relay system" evidence="6">
    <location>
        <position position="151"/>
    </location>
</feature>
<dbReference type="EC" id="3.4.21.-" evidence="7"/>
<feature type="active site" description="Charge relay system" evidence="6">
    <location>
        <position position="226"/>
    </location>
</feature>
<dbReference type="InterPro" id="IPR043504">
    <property type="entry name" value="Peptidase_S1_PA_chymotrypsin"/>
</dbReference>
<dbReference type="Pfam" id="PF13365">
    <property type="entry name" value="Trypsin_2"/>
    <property type="match status" value="1"/>
</dbReference>
<reference evidence="8" key="1">
    <citation type="submission" date="2012-03" db="EMBL/GenBank/DDBJ databases">
        <title>Identification and Characterization of Staphylococci from Swine Herds in China.</title>
        <authorList>
            <person name="Zhang L."/>
            <person name="Sun R."/>
            <person name="Chen Y."/>
            <person name="Cai R."/>
            <person name="Liu Y."/>
            <person name="Li Y."/>
            <person name="Liang P."/>
            <person name="Jiang Z."/>
            <person name="Song C."/>
        </authorList>
    </citation>
    <scope>NUCLEOTIDE SEQUENCE</scope>
    <source>
        <strain evidence="8">HY</strain>
    </source>
</reference>
<evidence type="ECO:0000256" key="6">
    <source>
        <dbReference type="PIRSR" id="PIRSR608256-1"/>
    </source>
</evidence>
<protein>
    <recommendedName>
        <fullName evidence="7">Serine protease</fullName>
        <ecNumber evidence="7">3.4.21.-</ecNumber>
    </recommendedName>
</protein>
<evidence type="ECO:0000256" key="5">
    <source>
        <dbReference type="ARBA" id="ARBA00022825"/>
    </source>
</evidence>
<comment type="similarity">
    <text evidence="1 7">Belongs to the peptidase S1B family.</text>
</comment>
<dbReference type="InterPro" id="IPR008353">
    <property type="entry name" value="Peptidase_S1B_tx"/>
</dbReference>